<protein>
    <submittedName>
        <fullName evidence="2">Uncharacterized protein</fullName>
    </submittedName>
</protein>
<name>A0A4Y8S7L8_9SPHI</name>
<feature type="chain" id="PRO_5021210314" evidence="1">
    <location>
        <begin position="20"/>
        <end position="209"/>
    </location>
</feature>
<keyword evidence="3" id="KW-1185">Reference proteome</keyword>
<accession>A0A4Y8S7L8</accession>
<evidence type="ECO:0000313" key="2">
    <source>
        <dbReference type="EMBL" id="TFF35023.1"/>
    </source>
</evidence>
<organism evidence="2 3">
    <name type="scientific">Mucilaginibacter psychrotolerans</name>
    <dbReference type="NCBI Taxonomy" id="1524096"/>
    <lineage>
        <taxon>Bacteria</taxon>
        <taxon>Pseudomonadati</taxon>
        <taxon>Bacteroidota</taxon>
        <taxon>Sphingobacteriia</taxon>
        <taxon>Sphingobacteriales</taxon>
        <taxon>Sphingobacteriaceae</taxon>
        <taxon>Mucilaginibacter</taxon>
    </lineage>
</organism>
<feature type="signal peptide" evidence="1">
    <location>
        <begin position="1"/>
        <end position="19"/>
    </location>
</feature>
<evidence type="ECO:0000256" key="1">
    <source>
        <dbReference type="SAM" id="SignalP"/>
    </source>
</evidence>
<dbReference type="AlphaFoldDB" id="A0A4Y8S7L8"/>
<dbReference type="Proteomes" id="UP000297540">
    <property type="component" value="Unassembled WGS sequence"/>
</dbReference>
<sequence length="209" mass="24313">MNKNLILLILILITKYSVAQTADSLYVFVGEKIAVSRYNPADEDPDTMNRKNKIYFDEAFHAKYRVIKNVFNKITSDTIYFDAFDHYGTPPFSKYRYVLLFVSKENGKFYHEKYQFYNVYQTKNGRWASPGDPYAFDQKGDTEVKAVPLDFKEPVTFDVSKISPENIKRYYPAPYYKIEGGKAIALMGNYVEELFIVKKEGVLEARGIF</sequence>
<comment type="caution">
    <text evidence="2">The sequence shown here is derived from an EMBL/GenBank/DDBJ whole genome shotgun (WGS) entry which is preliminary data.</text>
</comment>
<proteinExistence type="predicted"/>
<dbReference type="OrthoDB" id="6023725at2"/>
<reference evidence="2 3" key="1">
    <citation type="journal article" date="2017" name="Int. J. Syst. Evol. Microbiol.">
        <title>Mucilaginibacterpsychrotolerans sp. nov., isolated from peatlands.</title>
        <authorList>
            <person name="Deng Y."/>
            <person name="Shen L."/>
            <person name="Xu B."/>
            <person name="Liu Y."/>
            <person name="Gu Z."/>
            <person name="Liu H."/>
            <person name="Zhou Y."/>
        </authorList>
    </citation>
    <scope>NUCLEOTIDE SEQUENCE [LARGE SCALE GENOMIC DNA]</scope>
    <source>
        <strain evidence="2 3">NH7-4</strain>
    </source>
</reference>
<dbReference type="EMBL" id="SOZE01000024">
    <property type="protein sequence ID" value="TFF35023.1"/>
    <property type="molecule type" value="Genomic_DNA"/>
</dbReference>
<gene>
    <name evidence="2" type="ORF">E2R66_19965</name>
</gene>
<keyword evidence="1" id="KW-0732">Signal</keyword>
<evidence type="ECO:0000313" key="3">
    <source>
        <dbReference type="Proteomes" id="UP000297540"/>
    </source>
</evidence>
<dbReference type="RefSeq" id="WP_133233884.1">
    <property type="nucleotide sequence ID" value="NZ_SOZE01000024.1"/>
</dbReference>